<dbReference type="Pfam" id="PF13648">
    <property type="entry name" value="Lipocalin_4"/>
    <property type="match status" value="1"/>
</dbReference>
<dbReference type="InterPro" id="IPR024311">
    <property type="entry name" value="Lipocalin-like"/>
</dbReference>
<feature type="domain" description="Lipocalin-like" evidence="1">
    <location>
        <begin position="40"/>
        <end position="131"/>
    </location>
</feature>
<evidence type="ECO:0000259" key="1">
    <source>
        <dbReference type="Pfam" id="PF13648"/>
    </source>
</evidence>
<dbReference type="PROSITE" id="PS51257">
    <property type="entry name" value="PROKAR_LIPOPROTEIN"/>
    <property type="match status" value="1"/>
</dbReference>
<evidence type="ECO:0000313" key="2">
    <source>
        <dbReference type="EMBL" id="MDJ1492122.1"/>
    </source>
</evidence>
<sequence length="154" mass="17080">MQKHNYNFLLLMVLVAFSIVFTGCKKDDEPSVSTKAQLTTGTWKVVNYQYVTSINGVEADKETETPEGTETYEFKSDGTVTMVSTDSDGNKDTETAKWELSNGDKTLTVTFSDDEKQVVIIKEISSNKLVVTGSESSSSNGITYKFEYTTTFSK</sequence>
<accession>A0ABT7CEG2</accession>
<gene>
    <name evidence="2" type="ORF">QNI19_04210</name>
</gene>
<comment type="caution">
    <text evidence="2">The sequence shown here is derived from an EMBL/GenBank/DDBJ whole genome shotgun (WGS) entry which is preliminary data.</text>
</comment>
<protein>
    <submittedName>
        <fullName evidence="2">Lipocalin family protein</fullName>
    </submittedName>
</protein>
<proteinExistence type="predicted"/>
<evidence type="ECO:0000313" key="3">
    <source>
        <dbReference type="Proteomes" id="UP001228581"/>
    </source>
</evidence>
<dbReference type="Proteomes" id="UP001228581">
    <property type="component" value="Unassembled WGS sequence"/>
</dbReference>
<organism evidence="2 3">
    <name type="scientific">Xanthocytophaga flava</name>
    <dbReference type="NCBI Taxonomy" id="3048013"/>
    <lineage>
        <taxon>Bacteria</taxon>
        <taxon>Pseudomonadati</taxon>
        <taxon>Bacteroidota</taxon>
        <taxon>Cytophagia</taxon>
        <taxon>Cytophagales</taxon>
        <taxon>Rhodocytophagaceae</taxon>
        <taxon>Xanthocytophaga</taxon>
    </lineage>
</organism>
<name>A0ABT7CEG2_9BACT</name>
<reference evidence="2 3" key="1">
    <citation type="submission" date="2023-05" db="EMBL/GenBank/DDBJ databases">
        <authorList>
            <person name="Zhang X."/>
        </authorList>
    </citation>
    <scope>NUCLEOTIDE SEQUENCE [LARGE SCALE GENOMIC DNA]</scope>
    <source>
        <strain evidence="2 3">DM2B3-1</strain>
    </source>
</reference>
<dbReference type="EMBL" id="JASJOT010000002">
    <property type="protein sequence ID" value="MDJ1492122.1"/>
    <property type="molecule type" value="Genomic_DNA"/>
</dbReference>
<keyword evidence="3" id="KW-1185">Reference proteome</keyword>
<dbReference type="RefSeq" id="WP_313992687.1">
    <property type="nucleotide sequence ID" value="NZ_JASJOR010000008.1"/>
</dbReference>